<dbReference type="eggNOG" id="arCOG00980">
    <property type="taxonomic scope" value="Archaea"/>
</dbReference>
<dbReference type="Proteomes" id="UP000005233">
    <property type="component" value="Chromosome"/>
</dbReference>
<dbReference type="STRING" id="1041930.Mtc_1878"/>
<dbReference type="KEGG" id="mez:Mtc_1878"/>
<sequence>MPITKGDIIKLSFTGKLENGAVFDTTDESVAKESGIFDEERVYRPMIVVVGSNTVVQGLDEDFFGKEKGHKGTVIVPPEKGYGFRSLELIETVPTKKFEQKVEPGMWVESGGRVGVVESVSGGRAKVDYNEPLAGKTLVFEYTIEDVIEGKEDKVDAIIKGYISPDAEYVLEGDAVTIEVPKDYSMDTEWLLGKVLIARFLVSFVGLKQVVYKEVFTEADLVEEPKE</sequence>
<protein>
    <recommendedName>
        <fullName evidence="6">Peptidyl-prolyl cis-trans isomerase</fullName>
        <ecNumber evidence="6">5.2.1.8</ecNumber>
    </recommendedName>
</protein>
<dbReference type="EC" id="5.2.1.8" evidence="6"/>
<evidence type="ECO:0000256" key="4">
    <source>
        <dbReference type="ARBA" id="ARBA00023235"/>
    </source>
</evidence>
<dbReference type="GO" id="GO:0003755">
    <property type="term" value="F:peptidyl-prolyl cis-trans isomerase activity"/>
    <property type="evidence" value="ECO:0007669"/>
    <property type="project" value="UniProtKB-UniRule"/>
</dbReference>
<dbReference type="InterPro" id="IPR046357">
    <property type="entry name" value="PPIase_dom_sf"/>
</dbReference>
<evidence type="ECO:0000259" key="7">
    <source>
        <dbReference type="PROSITE" id="PS50059"/>
    </source>
</evidence>
<dbReference type="GeneID" id="11972025"/>
<dbReference type="AlphaFoldDB" id="H8IAW4"/>
<name>H8IAW4_METCZ</name>
<keyword evidence="4 5" id="KW-0413">Isomerase</keyword>
<accession>H8IAW4</accession>
<dbReference type="PANTHER" id="PTHR47861">
    <property type="entry name" value="FKBP-TYPE PEPTIDYL-PROLYL CIS-TRANS ISOMERASE SLYD"/>
    <property type="match status" value="1"/>
</dbReference>
<dbReference type="RefSeq" id="WP_014406450.1">
    <property type="nucleotide sequence ID" value="NC_017034.1"/>
</dbReference>
<evidence type="ECO:0000313" key="9">
    <source>
        <dbReference type="Proteomes" id="UP000005233"/>
    </source>
</evidence>
<evidence type="ECO:0000313" key="8">
    <source>
        <dbReference type="EMBL" id="AFD00619.1"/>
    </source>
</evidence>
<dbReference type="InterPro" id="IPR001179">
    <property type="entry name" value="PPIase_FKBP_dom"/>
</dbReference>
<comment type="catalytic activity">
    <reaction evidence="1 5 6">
        <text>[protein]-peptidylproline (omega=180) = [protein]-peptidylproline (omega=0)</text>
        <dbReference type="Rhea" id="RHEA:16237"/>
        <dbReference type="Rhea" id="RHEA-COMP:10747"/>
        <dbReference type="Rhea" id="RHEA-COMP:10748"/>
        <dbReference type="ChEBI" id="CHEBI:83833"/>
        <dbReference type="ChEBI" id="CHEBI:83834"/>
        <dbReference type="EC" id="5.2.1.8"/>
    </reaction>
</comment>
<proteinExistence type="inferred from homology"/>
<evidence type="ECO:0000256" key="6">
    <source>
        <dbReference type="RuleBase" id="RU003915"/>
    </source>
</evidence>
<reference evidence="8 9" key="1">
    <citation type="journal article" date="2012" name="J. Bacteriol.">
        <title>Complete genome sequence of a thermophilic methanogen, Methanocella conradii HZ254, isolated from Chinese rice field soil.</title>
        <authorList>
            <person name="Lu Z."/>
            <person name="Lu Y."/>
        </authorList>
    </citation>
    <scope>NUCLEOTIDE SEQUENCE [LARGE SCALE GENOMIC DNA]</scope>
    <source>
        <strain evidence="9">DSM 24694 / JCM 17849 / CGMCC 1.5162 / HZ254</strain>
    </source>
</reference>
<dbReference type="Gene3D" id="3.10.50.40">
    <property type="match status" value="1"/>
</dbReference>
<comment type="similarity">
    <text evidence="2 6">Belongs to the FKBP-type PPIase family.</text>
</comment>
<evidence type="ECO:0000256" key="1">
    <source>
        <dbReference type="ARBA" id="ARBA00000971"/>
    </source>
</evidence>
<evidence type="ECO:0000256" key="5">
    <source>
        <dbReference type="PROSITE-ProRule" id="PRU00277"/>
    </source>
</evidence>
<dbReference type="PANTHER" id="PTHR47861:SF2">
    <property type="entry name" value="LONG-TYPE PEPTIDYL-PROLYL CIS-TRANS ISOMERASE"/>
    <property type="match status" value="1"/>
</dbReference>
<keyword evidence="3 5" id="KW-0697">Rotamase</keyword>
<dbReference type="Gene3D" id="2.40.10.330">
    <property type="match status" value="1"/>
</dbReference>
<dbReference type="Pfam" id="PF00254">
    <property type="entry name" value="FKBP_C"/>
    <property type="match status" value="1"/>
</dbReference>
<gene>
    <name evidence="8" type="ordered locus">Mtc_1878</name>
</gene>
<dbReference type="EMBL" id="CP003243">
    <property type="protein sequence ID" value="AFD00619.1"/>
    <property type="molecule type" value="Genomic_DNA"/>
</dbReference>
<dbReference type="PROSITE" id="PS50059">
    <property type="entry name" value="FKBP_PPIASE"/>
    <property type="match status" value="1"/>
</dbReference>
<feature type="domain" description="PPIase FKBP-type" evidence="7">
    <location>
        <begin position="6"/>
        <end position="94"/>
    </location>
</feature>
<dbReference type="Gene3D" id="3.30.70.2210">
    <property type="match status" value="1"/>
</dbReference>
<dbReference type="InterPro" id="IPR054016">
    <property type="entry name" value="FKBP26_IF"/>
</dbReference>
<evidence type="ECO:0000256" key="2">
    <source>
        <dbReference type="ARBA" id="ARBA00006577"/>
    </source>
</evidence>
<organism evidence="8 9">
    <name type="scientific">Methanocella conradii (strain DSM 24694 / JCM 17849 / CGMCC 1.5162 / HZ254)</name>
    <dbReference type="NCBI Taxonomy" id="1041930"/>
    <lineage>
        <taxon>Archaea</taxon>
        <taxon>Methanobacteriati</taxon>
        <taxon>Methanobacteriota</taxon>
        <taxon>Stenosarchaea group</taxon>
        <taxon>Methanomicrobia</taxon>
        <taxon>Methanocellales</taxon>
        <taxon>Methanocellaceae</taxon>
        <taxon>Methanocella</taxon>
    </lineage>
</organism>
<keyword evidence="9" id="KW-1185">Reference proteome</keyword>
<dbReference type="OrthoDB" id="8615at2157"/>
<dbReference type="SUPFAM" id="SSF54534">
    <property type="entry name" value="FKBP-like"/>
    <property type="match status" value="1"/>
</dbReference>
<evidence type="ECO:0000256" key="3">
    <source>
        <dbReference type="ARBA" id="ARBA00023110"/>
    </source>
</evidence>
<dbReference type="Pfam" id="PF22199">
    <property type="entry name" value="FKBP26_IF"/>
    <property type="match status" value="1"/>
</dbReference>
<dbReference type="InterPro" id="IPR048261">
    <property type="entry name" value="SlpA/SlyD-like_ins_sf"/>
</dbReference>
<dbReference type="HOGENOM" id="CLU_073526_0_0_2"/>